<feature type="region of interest" description="Disordered" evidence="1">
    <location>
        <begin position="20"/>
        <end position="53"/>
    </location>
</feature>
<organism evidence="2">
    <name type="scientific">Asterionellopsis glacialis</name>
    <dbReference type="NCBI Taxonomy" id="33640"/>
    <lineage>
        <taxon>Eukaryota</taxon>
        <taxon>Sar</taxon>
        <taxon>Stramenopiles</taxon>
        <taxon>Ochrophyta</taxon>
        <taxon>Bacillariophyta</taxon>
        <taxon>Fragilariophyceae</taxon>
        <taxon>Fragilariophycidae</taxon>
        <taxon>Fragilariales</taxon>
        <taxon>Fragilariaceae</taxon>
        <taxon>Asterionellopsis</taxon>
    </lineage>
</organism>
<protein>
    <submittedName>
        <fullName evidence="2">Uncharacterized protein</fullName>
    </submittedName>
</protein>
<gene>
    <name evidence="2" type="ORF">AGLA0713_LOCUS204</name>
</gene>
<name>A0A7S0KX08_9STRA</name>
<dbReference type="AlphaFoldDB" id="A0A7S0KX08"/>
<sequence length="264" mass="30464">MTTIGRPGTKYLYYFSKEHSIQKSQGNEPQRSSHRLPKDSPFGESPHFNNDKFPTSGWVPPPYTNFFKMTNLKLDKPLLIISNKYTMEWDDGPINHIPIDSLFEILKFLTPRYHIVYNRFKDPRLEDKLEVQLNKNGMSEIAPYHDKEMIKRFFPSVVFFEELSENLDTDDVNLLMFALGAEAERFISVQGGNSVIASFFGGTNIIHAVKGPEVNWKSDIGGDFSYYHRFSNATIRVEQSGKSFCRAVKEDFVEDQQSVSQYCM</sequence>
<proteinExistence type="predicted"/>
<reference evidence="2" key="1">
    <citation type="submission" date="2021-01" db="EMBL/GenBank/DDBJ databases">
        <authorList>
            <person name="Corre E."/>
            <person name="Pelletier E."/>
            <person name="Niang G."/>
            <person name="Scheremetjew M."/>
            <person name="Finn R."/>
            <person name="Kale V."/>
            <person name="Holt S."/>
            <person name="Cochrane G."/>
            <person name="Meng A."/>
            <person name="Brown T."/>
            <person name="Cohen L."/>
        </authorList>
    </citation>
    <scope>NUCLEOTIDE SEQUENCE</scope>
</reference>
<evidence type="ECO:0000313" key="2">
    <source>
        <dbReference type="EMBL" id="CAD8595376.1"/>
    </source>
</evidence>
<dbReference type="EMBL" id="HBEX01000320">
    <property type="protein sequence ID" value="CAD8595376.1"/>
    <property type="molecule type" value="Transcribed_RNA"/>
</dbReference>
<accession>A0A7S0KX08</accession>
<evidence type="ECO:0000256" key="1">
    <source>
        <dbReference type="SAM" id="MobiDB-lite"/>
    </source>
</evidence>